<dbReference type="RefSeq" id="WP_090633147.1">
    <property type="nucleotide sequence ID" value="NZ_FOCP01000017.1"/>
</dbReference>
<keyword evidence="2" id="KW-0732">Signal</keyword>
<evidence type="ECO:0000313" key="4">
    <source>
        <dbReference type="Proteomes" id="UP000199459"/>
    </source>
</evidence>
<gene>
    <name evidence="3" type="ORF">SAMN05216325_1176</name>
</gene>
<protein>
    <submittedName>
        <fullName evidence="3">Uncharacterized protein</fullName>
    </submittedName>
</protein>
<dbReference type="Proteomes" id="UP000199459">
    <property type="component" value="Unassembled WGS sequence"/>
</dbReference>
<evidence type="ECO:0000313" key="3">
    <source>
        <dbReference type="EMBL" id="SEN40714.1"/>
    </source>
</evidence>
<dbReference type="AlphaFoldDB" id="A0A1H8GAD1"/>
<keyword evidence="1" id="KW-0812">Transmembrane</keyword>
<feature type="chain" id="PRO_5011582470" evidence="2">
    <location>
        <begin position="25"/>
        <end position="670"/>
    </location>
</feature>
<proteinExistence type="predicted"/>
<feature type="signal peptide" evidence="2">
    <location>
        <begin position="1"/>
        <end position="24"/>
    </location>
</feature>
<keyword evidence="1" id="KW-0472">Membrane</keyword>
<evidence type="ECO:0000256" key="2">
    <source>
        <dbReference type="SAM" id="SignalP"/>
    </source>
</evidence>
<evidence type="ECO:0000256" key="1">
    <source>
        <dbReference type="SAM" id="Phobius"/>
    </source>
</evidence>
<feature type="transmembrane region" description="Helical" evidence="1">
    <location>
        <begin position="646"/>
        <end position="666"/>
    </location>
</feature>
<keyword evidence="1" id="KW-1133">Transmembrane helix</keyword>
<dbReference type="EMBL" id="FOCP01000017">
    <property type="protein sequence ID" value="SEN40714.1"/>
    <property type="molecule type" value="Genomic_DNA"/>
</dbReference>
<organism evidence="3 4">
    <name type="scientific">Nitrosomonas marina</name>
    <dbReference type="NCBI Taxonomy" id="917"/>
    <lineage>
        <taxon>Bacteria</taxon>
        <taxon>Pseudomonadati</taxon>
        <taxon>Pseudomonadota</taxon>
        <taxon>Betaproteobacteria</taxon>
        <taxon>Nitrosomonadales</taxon>
        <taxon>Nitrosomonadaceae</taxon>
        <taxon>Nitrosomonas</taxon>
    </lineage>
</organism>
<sequence>MFYRKLVPLLFVFFHAQGSAWAIAVCDYTTLSCYAEKDGNRIEWNSTDQLTSWQLDPTFSGKPKINQLGLHQFYIANGDNRGFSEPDATNFATPVPVTDTGPPVLTAVDNTINIKYYINIDPQNPISPDWWFYGFSIGDSLDFTVSIDYTVGTNSLSSAINLISDSNTLSDDFLIYEYFDFNVNNTVGSDTASSDSLSGFLESFTFSGDSLIPPLTQVSVDNAPGDAGTDWFFSNTKTDIETALNDINALRNLVELKNTETAINAIDVALIQERYLASGLGLHSYGATWSAQQEEKQVIDAIWDSSTITSGNWVDGDNWLTSHNTDEYPDNNGNIYNVFIDNDGSAGAVVRLNEAVAVNSLSLSKSDQLVVDGQSALLSITNNYVQNGLDATGLTALALQNGATMIVNGDLLHEGKGAGSGNDNVINIDATSKIDIQGDTQVKEGAVISVNGEMNTKNVTIEGGLINVGAVGKLSSQVTAGQMFISEKGALQGIGVVEDYSVTLFDGGAIRPGSAFTAGELDIEGAVRFFDGGGLVIDMDSPLSISSLTVDAINGEGGWARFREGSFIEFDFDFLPKQFEVYEFLTALNIFPSDTPENTNLCGLFFSCLTPGVLGEFDVMLNRNSDLPDTLEISINSNFIVSEPNLLYLILLGILVLWFVNSLSSIRRFH</sequence>
<name>A0A1H8GAD1_9PROT</name>
<accession>A0A1H8GAD1</accession>
<reference evidence="3 4" key="1">
    <citation type="submission" date="2016-10" db="EMBL/GenBank/DDBJ databases">
        <authorList>
            <person name="de Groot N.N."/>
        </authorList>
    </citation>
    <scope>NUCLEOTIDE SEQUENCE [LARGE SCALE GENOMIC DNA]</scope>
    <source>
        <strain evidence="3 4">Nm22</strain>
    </source>
</reference>